<feature type="domain" description="Phage head morphogenesis" evidence="2">
    <location>
        <begin position="256"/>
        <end position="353"/>
    </location>
</feature>
<evidence type="ECO:0000256" key="1">
    <source>
        <dbReference type="SAM" id="Coils"/>
    </source>
</evidence>
<sequence>MVQKKQKQDDSYWFDRGIKQEKKINDAAQQVEQKVISAYRQAQNYLTQQAKKLFNRAKQRSGMDEEETRTLLNQTVQPDELVELRKLADDVSNPELQESARKRLNGLAFKERITRAEDLKAKSFLVSKQIADVQLEKSTEFYVDVIHDSYNEATAEAVIQQIDQAKSDSLINVWDGQQYDSKIETFKQSQKRGVPIEVWNDPKYRATDYEFKELSTKYTKNILDSHWHGSNYSKRIWKDTEALAKRLEELFTVESMTGMSEFEMAKAIATEFDRSIGVAQRLIRTEANYMANQAKLKAWRDRGVKEYRLIAVLDFRTSNICQDKDGKIYLVSEAVVNGASGTYPPFHPWCRTIAVAYIGKRSLTGKRAANDPFTGKTMSIEQRDTYDDWMKKLKGKYSDKEIKIQKKKIQNQKKDLLEYKRLKNVVGKDDTPATLDDYQDIKYGNKKRWQDLKKIYRDKRGN</sequence>
<comment type="caution">
    <text evidence="3">The sequence shown here is derived from an EMBL/GenBank/DDBJ whole genome shotgun (WGS) entry which is preliminary data.</text>
</comment>
<keyword evidence="1" id="KW-0175">Coiled coil</keyword>
<evidence type="ECO:0000313" key="4">
    <source>
        <dbReference type="Proteomes" id="UP001260773"/>
    </source>
</evidence>
<evidence type="ECO:0000313" key="3">
    <source>
        <dbReference type="EMBL" id="MDT2403914.1"/>
    </source>
</evidence>
<dbReference type="NCBIfam" id="TIGR01641">
    <property type="entry name" value="phageSPP1_gp7"/>
    <property type="match status" value="1"/>
</dbReference>
<proteinExistence type="predicted"/>
<dbReference type="Pfam" id="PF04233">
    <property type="entry name" value="Phage_Mu_F"/>
    <property type="match status" value="1"/>
</dbReference>
<accession>A0AAW8S003</accession>
<feature type="coiled-coil region" evidence="1">
    <location>
        <begin position="390"/>
        <end position="422"/>
    </location>
</feature>
<protein>
    <submittedName>
        <fullName evidence="3">Minor capsid protein</fullName>
    </submittedName>
</protein>
<gene>
    <name evidence="3" type="ORF">P7D43_16230</name>
</gene>
<dbReference type="AlphaFoldDB" id="A0AAW8S003"/>
<dbReference type="Proteomes" id="UP001260773">
    <property type="component" value="Unassembled WGS sequence"/>
</dbReference>
<dbReference type="InterPro" id="IPR006528">
    <property type="entry name" value="Phage_head_morphogenesis_dom"/>
</dbReference>
<organism evidence="3 4">
    <name type="scientific">Enterococcus avium</name>
    <name type="common">Streptococcus avium</name>
    <dbReference type="NCBI Taxonomy" id="33945"/>
    <lineage>
        <taxon>Bacteria</taxon>
        <taxon>Bacillati</taxon>
        <taxon>Bacillota</taxon>
        <taxon>Bacilli</taxon>
        <taxon>Lactobacillales</taxon>
        <taxon>Enterococcaceae</taxon>
        <taxon>Enterococcus</taxon>
    </lineage>
</organism>
<dbReference type="RefSeq" id="WP_311865573.1">
    <property type="nucleotide sequence ID" value="NZ_JARPWH010000070.1"/>
</dbReference>
<reference evidence="3" key="1">
    <citation type="submission" date="2023-03" db="EMBL/GenBank/DDBJ databases">
        <authorList>
            <person name="Shen W."/>
            <person name="Cai J."/>
        </authorList>
    </citation>
    <scope>NUCLEOTIDE SEQUENCE</scope>
    <source>
        <strain evidence="3">P33-2</strain>
    </source>
</reference>
<name>A0AAW8S003_ENTAV</name>
<dbReference type="EMBL" id="JARPWH010000070">
    <property type="protein sequence ID" value="MDT2403914.1"/>
    <property type="molecule type" value="Genomic_DNA"/>
</dbReference>
<evidence type="ECO:0000259" key="2">
    <source>
        <dbReference type="Pfam" id="PF04233"/>
    </source>
</evidence>